<organism evidence="3 4">
    <name type="scientific">Flectobacillus roseus</name>
    <dbReference type="NCBI Taxonomy" id="502259"/>
    <lineage>
        <taxon>Bacteria</taxon>
        <taxon>Pseudomonadati</taxon>
        <taxon>Bacteroidota</taxon>
        <taxon>Cytophagia</taxon>
        <taxon>Cytophagales</taxon>
        <taxon>Flectobacillaceae</taxon>
        <taxon>Flectobacillus</taxon>
    </lineage>
</organism>
<feature type="coiled-coil region" evidence="1">
    <location>
        <begin position="209"/>
        <end position="243"/>
    </location>
</feature>
<keyword evidence="1" id="KW-0175">Coiled coil</keyword>
<evidence type="ECO:0008006" key="5">
    <source>
        <dbReference type="Google" id="ProtNLM"/>
    </source>
</evidence>
<dbReference type="EMBL" id="JASHIF010000010">
    <property type="protein sequence ID" value="MDI9860115.1"/>
    <property type="molecule type" value="Genomic_DNA"/>
</dbReference>
<gene>
    <name evidence="3" type="ORF">QM524_12925</name>
</gene>
<evidence type="ECO:0000313" key="4">
    <source>
        <dbReference type="Proteomes" id="UP001236507"/>
    </source>
</evidence>
<dbReference type="Proteomes" id="UP001236507">
    <property type="component" value="Unassembled WGS sequence"/>
</dbReference>
<reference evidence="3 4" key="1">
    <citation type="submission" date="2023-05" db="EMBL/GenBank/DDBJ databases">
        <title>Novel species of genus Flectobacillus isolated from stream in China.</title>
        <authorList>
            <person name="Lu H."/>
        </authorList>
    </citation>
    <scope>NUCLEOTIDE SEQUENCE [LARGE SCALE GENOMIC DNA]</scope>
    <source>
        <strain evidence="3 4">KCTC 42575</strain>
    </source>
</reference>
<keyword evidence="2" id="KW-0472">Membrane</keyword>
<keyword evidence="4" id="KW-1185">Reference proteome</keyword>
<proteinExistence type="predicted"/>
<comment type="caution">
    <text evidence="3">The sequence shown here is derived from an EMBL/GenBank/DDBJ whole genome shotgun (WGS) entry which is preliminary data.</text>
</comment>
<dbReference type="RefSeq" id="WP_283344925.1">
    <property type="nucleotide sequence ID" value="NZ_JASHIF010000010.1"/>
</dbReference>
<feature type="transmembrane region" description="Helical" evidence="2">
    <location>
        <begin position="164"/>
        <end position="185"/>
    </location>
</feature>
<sequence>MKLLSSPNIYRYAKQFGMIWALFLAHTSAWTQVKGKFIEDSIGIGIPVKYVLSFKHPEKFDVFFPDSTYNFAPFELVKREYTPTVTQKGISLDSVIYTLISFEVKPVQKLQLPVYIRTTSDCTKVMPLEDSVYFQSMIPTKAPIDTLRLKMDSQPIHLTQQANYPLTIMVFMGLGAFGMIIFWLFGKPIKRQIKLFQFRRRFDEYQRVFQRLSKDTNELNRRLENVEKALVLWKKYIERLEEKPFTTFTTKEILDNIKDARLPEALREIDATIYGGNFSKKTVSSLAILQELAEGLYREHRQDLIDSPV</sequence>
<name>A0ABT6Y991_9BACT</name>
<evidence type="ECO:0000313" key="3">
    <source>
        <dbReference type="EMBL" id="MDI9860115.1"/>
    </source>
</evidence>
<keyword evidence="2" id="KW-1133">Transmembrane helix</keyword>
<evidence type="ECO:0000256" key="2">
    <source>
        <dbReference type="SAM" id="Phobius"/>
    </source>
</evidence>
<evidence type="ECO:0000256" key="1">
    <source>
        <dbReference type="SAM" id="Coils"/>
    </source>
</evidence>
<protein>
    <recommendedName>
        <fullName evidence="5">Protein BatD</fullName>
    </recommendedName>
</protein>
<accession>A0ABT6Y991</accession>
<keyword evidence="2" id="KW-0812">Transmembrane</keyword>